<name>A0A232FMJ2_9HYME</name>
<reference evidence="2 3" key="1">
    <citation type="journal article" date="2017" name="Curr. Biol.">
        <title>The Evolution of Venom by Co-option of Single-Copy Genes.</title>
        <authorList>
            <person name="Martinson E.O."/>
            <person name="Mrinalini"/>
            <person name="Kelkar Y.D."/>
            <person name="Chang C.H."/>
            <person name="Werren J.H."/>
        </authorList>
    </citation>
    <scope>NUCLEOTIDE SEQUENCE [LARGE SCALE GENOMIC DNA]</scope>
    <source>
        <strain evidence="2 3">Alberta</strain>
        <tissue evidence="2">Whole body</tissue>
    </source>
</reference>
<sequence length="374" mass="41449">MDTRNFASSPAAFALLSAVLPTLQRSDIVNTRVLRLRRLEGVQRADVNAKNLARRRSALPSIVARLAGPGLVRVVMRAKCALANNYLTTDDVRQGVLGPESAACLTGQKVFINEMLSQEKFLLFKNWRPIAQGLGFKYVWHADGRFLARRTSLRLLPICKPFSRNLANILTIIGVCNICTIIIAVVTILFIIDIVFDALHMTVREYLTEHPSYDVFGFAETWLGPIMANSLVDVAGYTIIRQDRNVNGGGVALFVRNGLKINKLASSGTLGTGKPRIPEYLFCSVQRGDSPPVLLRVIYRPLKIPMQKNSDLFSVLRDLCGDFSHKIIMGDLNSDLLSGSDDAATIKYLSEELSLQIIRHVPRITPHHLTLGLT</sequence>
<dbReference type="AlphaFoldDB" id="A0A232FMJ2"/>
<dbReference type="EMBL" id="NNAY01000047">
    <property type="protein sequence ID" value="OXU31577.1"/>
    <property type="molecule type" value="Genomic_DNA"/>
</dbReference>
<comment type="caution">
    <text evidence="2">The sequence shown here is derived from an EMBL/GenBank/DDBJ whole genome shotgun (WGS) entry which is preliminary data.</text>
</comment>
<keyword evidence="1" id="KW-1133">Transmembrane helix</keyword>
<dbReference type="Proteomes" id="UP000215335">
    <property type="component" value="Unassembled WGS sequence"/>
</dbReference>
<evidence type="ECO:0000256" key="1">
    <source>
        <dbReference type="SAM" id="Phobius"/>
    </source>
</evidence>
<keyword evidence="1" id="KW-0812">Transmembrane</keyword>
<dbReference type="Gene3D" id="3.60.10.10">
    <property type="entry name" value="Endonuclease/exonuclease/phosphatase"/>
    <property type="match status" value="1"/>
</dbReference>
<evidence type="ECO:0000313" key="3">
    <source>
        <dbReference type="Proteomes" id="UP000215335"/>
    </source>
</evidence>
<dbReference type="InterPro" id="IPR036691">
    <property type="entry name" value="Endo/exonu/phosph_ase_sf"/>
</dbReference>
<proteinExistence type="predicted"/>
<dbReference type="SUPFAM" id="SSF56219">
    <property type="entry name" value="DNase I-like"/>
    <property type="match status" value="1"/>
</dbReference>
<keyword evidence="1" id="KW-0472">Membrane</keyword>
<organism evidence="2 3">
    <name type="scientific">Trichomalopsis sarcophagae</name>
    <dbReference type="NCBI Taxonomy" id="543379"/>
    <lineage>
        <taxon>Eukaryota</taxon>
        <taxon>Metazoa</taxon>
        <taxon>Ecdysozoa</taxon>
        <taxon>Arthropoda</taxon>
        <taxon>Hexapoda</taxon>
        <taxon>Insecta</taxon>
        <taxon>Pterygota</taxon>
        <taxon>Neoptera</taxon>
        <taxon>Endopterygota</taxon>
        <taxon>Hymenoptera</taxon>
        <taxon>Apocrita</taxon>
        <taxon>Proctotrupomorpha</taxon>
        <taxon>Chalcidoidea</taxon>
        <taxon>Pteromalidae</taxon>
        <taxon>Pteromalinae</taxon>
        <taxon>Trichomalopsis</taxon>
    </lineage>
</organism>
<feature type="transmembrane region" description="Helical" evidence="1">
    <location>
        <begin position="169"/>
        <end position="196"/>
    </location>
</feature>
<dbReference type="OrthoDB" id="7699497at2759"/>
<keyword evidence="3" id="KW-1185">Reference proteome</keyword>
<evidence type="ECO:0000313" key="2">
    <source>
        <dbReference type="EMBL" id="OXU31577.1"/>
    </source>
</evidence>
<accession>A0A232FMJ2</accession>
<gene>
    <name evidence="2" type="ORF">TSAR_005098</name>
</gene>
<protein>
    <recommendedName>
        <fullName evidence="4">Endonuclease/exonuclease/phosphatase domain-containing protein</fullName>
    </recommendedName>
</protein>
<evidence type="ECO:0008006" key="4">
    <source>
        <dbReference type="Google" id="ProtNLM"/>
    </source>
</evidence>